<dbReference type="RefSeq" id="WP_123169563.1">
    <property type="nucleotide sequence ID" value="NZ_QKOD01000010.1"/>
</dbReference>
<dbReference type="Proteomes" id="UP000275436">
    <property type="component" value="Unassembled WGS sequence"/>
</dbReference>
<evidence type="ECO:0000313" key="1">
    <source>
        <dbReference type="EMBL" id="RNJ42556.1"/>
    </source>
</evidence>
<name>A0A3M9X4F5_9HYPH</name>
<evidence type="ECO:0000313" key="2">
    <source>
        <dbReference type="Proteomes" id="UP000275436"/>
    </source>
</evidence>
<proteinExistence type="predicted"/>
<sequence length="74" mass="7980">MSVIRKVGPIPTAEQVVALLLDRADHEDIVSVKATMKKARNAAPYLLESDEELTEVVVTVATGRGLSVAFDSQE</sequence>
<organism evidence="1 2">
    <name type="scientific">Mesorhizobium japonicum</name>
    <dbReference type="NCBI Taxonomy" id="2066070"/>
    <lineage>
        <taxon>Bacteria</taxon>
        <taxon>Pseudomonadati</taxon>
        <taxon>Pseudomonadota</taxon>
        <taxon>Alphaproteobacteria</taxon>
        <taxon>Hyphomicrobiales</taxon>
        <taxon>Phyllobacteriaceae</taxon>
        <taxon>Mesorhizobium</taxon>
    </lineage>
</organism>
<protein>
    <submittedName>
        <fullName evidence="1">Uncharacterized protein</fullName>
    </submittedName>
</protein>
<comment type="caution">
    <text evidence="1">The sequence shown here is derived from an EMBL/GenBank/DDBJ whole genome shotgun (WGS) entry which is preliminary data.</text>
</comment>
<reference evidence="1 2" key="1">
    <citation type="journal article" date="2018" name="Mol. Plant Microbe Interact.">
        <title>Taxonomically Different Co-Microsymbionts of a Relict Legume, Oxytropis popoviana, Have Complementary Sets of Symbiotic Genes and Together Increase the Efficiency of Plant Nodulation.</title>
        <authorList>
            <person name="Safronova V."/>
            <person name="Belimov A."/>
            <person name="Sazanova A."/>
            <person name="Chirak E."/>
            <person name="Verkhozina A."/>
            <person name="Kuznetsova I."/>
            <person name="Andronov E."/>
            <person name="Puhalsky J."/>
            <person name="Tikhonovich I."/>
        </authorList>
    </citation>
    <scope>NUCLEOTIDE SEQUENCE [LARGE SCALE GENOMIC DNA]</scope>
    <source>
        <strain evidence="1 2">Opo-235</strain>
    </source>
</reference>
<accession>A0A3M9X4F5</accession>
<dbReference type="AlphaFoldDB" id="A0A3M9X4F5"/>
<dbReference type="EMBL" id="QKOD01000010">
    <property type="protein sequence ID" value="RNJ42556.1"/>
    <property type="molecule type" value="Genomic_DNA"/>
</dbReference>
<gene>
    <name evidence="1" type="ORF">DNR46_27670</name>
</gene>